<organism evidence="1 2">
    <name type="scientific">Polyplax serrata</name>
    <name type="common">Common mouse louse</name>
    <dbReference type="NCBI Taxonomy" id="468196"/>
    <lineage>
        <taxon>Eukaryota</taxon>
        <taxon>Metazoa</taxon>
        <taxon>Ecdysozoa</taxon>
        <taxon>Arthropoda</taxon>
        <taxon>Hexapoda</taxon>
        <taxon>Insecta</taxon>
        <taxon>Pterygota</taxon>
        <taxon>Neoptera</taxon>
        <taxon>Paraneoptera</taxon>
        <taxon>Psocodea</taxon>
        <taxon>Troctomorpha</taxon>
        <taxon>Phthiraptera</taxon>
        <taxon>Anoplura</taxon>
        <taxon>Polyplacidae</taxon>
        <taxon>Polyplax</taxon>
    </lineage>
</organism>
<dbReference type="Proteomes" id="UP001359485">
    <property type="component" value="Unassembled WGS sequence"/>
</dbReference>
<gene>
    <name evidence="1" type="ORF">RUM44_005904</name>
</gene>
<name>A0ABR1AYD7_POLSC</name>
<keyword evidence="2" id="KW-1185">Reference proteome</keyword>
<dbReference type="EMBL" id="JAWJWF010000006">
    <property type="protein sequence ID" value="KAK6631378.1"/>
    <property type="molecule type" value="Genomic_DNA"/>
</dbReference>
<evidence type="ECO:0000313" key="2">
    <source>
        <dbReference type="Proteomes" id="UP001359485"/>
    </source>
</evidence>
<reference evidence="1 2" key="1">
    <citation type="submission" date="2023-09" db="EMBL/GenBank/DDBJ databases">
        <title>Genomes of two closely related lineages of the louse Polyplax serrata with different host specificities.</title>
        <authorList>
            <person name="Martinu J."/>
            <person name="Tarabai H."/>
            <person name="Stefka J."/>
            <person name="Hypsa V."/>
        </authorList>
    </citation>
    <scope>NUCLEOTIDE SEQUENCE [LARGE SCALE GENOMIC DNA]</scope>
    <source>
        <strain evidence="1">98ZLc_SE</strain>
    </source>
</reference>
<sequence>MIPAPVTHFDETPDIYQGANTAKQKCQKNVGEEAATGLGPLAIAHVELVLANLIGDTQSDVEGDHAICQCPGNSLATYLDVGLRGARPRGYDPYLNPRMVPLIYQNGRWNPLRLHSLPPCRDRRVGLRGHTAL</sequence>
<comment type="caution">
    <text evidence="1">The sequence shown here is derived from an EMBL/GenBank/DDBJ whole genome shotgun (WGS) entry which is preliminary data.</text>
</comment>
<proteinExistence type="predicted"/>
<evidence type="ECO:0000313" key="1">
    <source>
        <dbReference type="EMBL" id="KAK6631378.1"/>
    </source>
</evidence>
<accession>A0ABR1AYD7</accession>
<protein>
    <submittedName>
        <fullName evidence="1">Uncharacterized protein</fullName>
    </submittedName>
</protein>